<dbReference type="InterPro" id="IPR036102">
    <property type="entry name" value="OsmC/Ohrsf"/>
</dbReference>
<organism evidence="1 2">
    <name type="scientific">Alicyclobacillus fastidiosus</name>
    <dbReference type="NCBI Taxonomy" id="392011"/>
    <lineage>
        <taxon>Bacteria</taxon>
        <taxon>Bacillati</taxon>
        <taxon>Bacillota</taxon>
        <taxon>Bacilli</taxon>
        <taxon>Bacillales</taxon>
        <taxon>Alicyclobacillaceae</taxon>
        <taxon>Alicyclobacillus</taxon>
    </lineage>
</organism>
<accession>A0ABY6ZHR3</accession>
<dbReference type="PANTHER" id="PTHR35368">
    <property type="entry name" value="HYDROPEROXIDE REDUCTASE"/>
    <property type="match status" value="1"/>
</dbReference>
<dbReference type="InterPro" id="IPR052924">
    <property type="entry name" value="OsmC/Ohr_hydroprdx_reductase"/>
</dbReference>
<evidence type="ECO:0000313" key="1">
    <source>
        <dbReference type="EMBL" id="WAH42407.1"/>
    </source>
</evidence>
<name>A0ABY6ZHR3_9BACL</name>
<evidence type="ECO:0000313" key="2">
    <source>
        <dbReference type="Proteomes" id="UP001164761"/>
    </source>
</evidence>
<dbReference type="Proteomes" id="UP001164761">
    <property type="component" value="Chromosome"/>
</dbReference>
<protein>
    <submittedName>
        <fullName evidence="1">OsmC family protein</fullName>
    </submittedName>
</protein>
<dbReference type="InterPro" id="IPR015946">
    <property type="entry name" value="KH_dom-like_a/b"/>
</dbReference>
<dbReference type="Gene3D" id="3.30.300.20">
    <property type="match status" value="1"/>
</dbReference>
<dbReference type="EMBL" id="CP104067">
    <property type="protein sequence ID" value="WAH42407.1"/>
    <property type="molecule type" value="Genomic_DNA"/>
</dbReference>
<reference evidence="1" key="1">
    <citation type="submission" date="2022-08" db="EMBL/GenBank/DDBJ databases">
        <title>Alicyclobacillus fastidiosus DSM 17978, complete genome.</title>
        <authorList>
            <person name="Wang Q."/>
            <person name="Cai R."/>
            <person name="Wang Z."/>
        </authorList>
    </citation>
    <scope>NUCLEOTIDE SEQUENCE</scope>
    <source>
        <strain evidence="1">DSM 17978</strain>
    </source>
</reference>
<dbReference type="InterPro" id="IPR003718">
    <property type="entry name" value="OsmC/Ohr_fam"/>
</dbReference>
<proteinExistence type="predicted"/>
<dbReference type="SUPFAM" id="SSF82784">
    <property type="entry name" value="OsmC-like"/>
    <property type="match status" value="1"/>
</dbReference>
<dbReference type="RefSeq" id="WP_268006289.1">
    <property type="nucleotide sequence ID" value="NZ_BSUT01000001.1"/>
</dbReference>
<gene>
    <name evidence="1" type="ORF">NZD89_02570</name>
</gene>
<keyword evidence="2" id="KW-1185">Reference proteome</keyword>
<sequence>MSNHKITAQGAGVRTEVSAGRHTFVIDEHANMGGQDAGPSPLDYLLGSLAGCEEVIAQLVAREMEFKLNGIQFDVQGTLDTKGLMGDPNVKPYFQKVRIRATVDTPEEESRVKQLQEAVDRRCPVFTLIKAAGVELDAEWTKA</sequence>
<dbReference type="PANTHER" id="PTHR35368:SF1">
    <property type="entry name" value="HYDROPEROXIDE REDUCTASE"/>
    <property type="match status" value="1"/>
</dbReference>
<dbReference type="Pfam" id="PF02566">
    <property type="entry name" value="OsmC"/>
    <property type="match status" value="1"/>
</dbReference>